<dbReference type="EMBL" id="FWWY01000001">
    <property type="protein sequence ID" value="SMC06241.1"/>
    <property type="molecule type" value="Genomic_DNA"/>
</dbReference>
<evidence type="ECO:0000313" key="5">
    <source>
        <dbReference type="Proteomes" id="UP000192660"/>
    </source>
</evidence>
<dbReference type="PANTHER" id="PTHR43540:SF6">
    <property type="entry name" value="ISOCHORISMATASE-LIKE DOMAIN-CONTAINING PROTEIN"/>
    <property type="match status" value="1"/>
</dbReference>
<dbReference type="GO" id="GO:0016787">
    <property type="term" value="F:hydrolase activity"/>
    <property type="evidence" value="ECO:0007669"/>
    <property type="project" value="UniProtKB-KW"/>
</dbReference>
<sequence length="188" mass="20820">MLQLSSQRTAVMFIDMQNSIARHDQFQSTIEACQRLLTIARTHQVPVIFVHVRPYEHVKRSMRGESEVLLARPGSVPVDPKQYNIIDALPVLPEDHVVTKHVRSAFVGTELDHLLRALEVDTIVIGGIATNIGVESTVRVGADLGYNFVVAQDACAALSAEAHEASLKYSLPFFSRITTVDQLEFIGE</sequence>
<dbReference type="STRING" id="28034.BFX07_11670"/>
<accession>A0A1W1WIU6</accession>
<organism evidence="4 5">
    <name type="scientific">Sulfobacillus thermosulfidooxidans (strain DSM 9293 / VKM B-1269 / AT-1)</name>
    <dbReference type="NCBI Taxonomy" id="929705"/>
    <lineage>
        <taxon>Bacteria</taxon>
        <taxon>Bacillati</taxon>
        <taxon>Bacillota</taxon>
        <taxon>Clostridia</taxon>
        <taxon>Eubacteriales</taxon>
        <taxon>Clostridiales Family XVII. Incertae Sedis</taxon>
        <taxon>Sulfobacillus</taxon>
    </lineage>
</organism>
<evidence type="ECO:0000256" key="1">
    <source>
        <dbReference type="ARBA" id="ARBA00006336"/>
    </source>
</evidence>
<reference evidence="5" key="1">
    <citation type="submission" date="2017-04" db="EMBL/GenBank/DDBJ databases">
        <authorList>
            <person name="Varghese N."/>
            <person name="Submissions S."/>
        </authorList>
    </citation>
    <scope>NUCLEOTIDE SEQUENCE [LARGE SCALE GENOMIC DNA]</scope>
    <source>
        <strain evidence="5">DSM 9293</strain>
    </source>
</reference>
<dbReference type="RefSeq" id="WP_020373265.1">
    <property type="nucleotide sequence ID" value="NZ_FWWY01000001.1"/>
</dbReference>
<dbReference type="InterPro" id="IPR050272">
    <property type="entry name" value="Isochorismatase-like_hydrls"/>
</dbReference>
<dbReference type="Gene3D" id="3.40.50.850">
    <property type="entry name" value="Isochorismatase-like"/>
    <property type="match status" value="1"/>
</dbReference>
<dbReference type="InterPro" id="IPR000868">
    <property type="entry name" value="Isochorismatase-like_dom"/>
</dbReference>
<evidence type="ECO:0000313" key="4">
    <source>
        <dbReference type="EMBL" id="SMC06241.1"/>
    </source>
</evidence>
<dbReference type="CDD" id="cd00431">
    <property type="entry name" value="cysteine_hydrolases"/>
    <property type="match status" value="1"/>
</dbReference>
<keyword evidence="2" id="KW-0378">Hydrolase</keyword>
<gene>
    <name evidence="4" type="ORF">SAMN00768000_2705</name>
</gene>
<keyword evidence="5" id="KW-1185">Reference proteome</keyword>
<feature type="domain" description="Isochorismatase-like" evidence="3">
    <location>
        <begin position="9"/>
        <end position="182"/>
    </location>
</feature>
<dbReference type="Pfam" id="PF00857">
    <property type="entry name" value="Isochorismatase"/>
    <property type="match status" value="1"/>
</dbReference>
<dbReference type="Proteomes" id="UP000192660">
    <property type="component" value="Unassembled WGS sequence"/>
</dbReference>
<evidence type="ECO:0000259" key="3">
    <source>
        <dbReference type="Pfam" id="PF00857"/>
    </source>
</evidence>
<protein>
    <submittedName>
        <fullName evidence="4">Nicotinamidase-related amidase</fullName>
    </submittedName>
</protein>
<dbReference type="SUPFAM" id="SSF52499">
    <property type="entry name" value="Isochorismatase-like hydrolases"/>
    <property type="match status" value="1"/>
</dbReference>
<proteinExistence type="inferred from homology"/>
<dbReference type="InterPro" id="IPR036380">
    <property type="entry name" value="Isochorismatase-like_sf"/>
</dbReference>
<evidence type="ECO:0000256" key="2">
    <source>
        <dbReference type="ARBA" id="ARBA00022801"/>
    </source>
</evidence>
<dbReference type="OrthoDB" id="9785724at2"/>
<dbReference type="PANTHER" id="PTHR43540">
    <property type="entry name" value="PEROXYUREIDOACRYLATE/UREIDOACRYLATE AMIDOHYDROLASE-RELATED"/>
    <property type="match status" value="1"/>
</dbReference>
<name>A0A1W1WIU6_SULTA</name>
<dbReference type="AlphaFoldDB" id="A0A1W1WIU6"/>
<comment type="similarity">
    <text evidence="1">Belongs to the isochorismatase family.</text>
</comment>